<sequence>MQGTGLARRMAAFGMILVTALSAAACTEVVGDAPLKQATLAGGDVVVAGPRNYCVDPQTLPRGSARSFAMIASCNILSGGERGDFVEPVLVTVTTGPFEGAPVLPSPRLLAEEVGHPYAGGENGGDITLAQLGAGGNELLEGGDPRYWRAAFVLNNHVVGLALYAPEGSRMAAGTGAQMLRQVRDSIVAASPRRAQDSAPGARAFLANPSTGRATGPATGKQAGLPARLFDERIGPSD</sequence>
<evidence type="ECO:0000256" key="2">
    <source>
        <dbReference type="SAM" id="SignalP"/>
    </source>
</evidence>
<dbReference type="EMBL" id="BMJV01000003">
    <property type="protein sequence ID" value="GGG69629.1"/>
    <property type="molecule type" value="Genomic_DNA"/>
</dbReference>
<comment type="caution">
    <text evidence="3">The sequence shown here is derived from an EMBL/GenBank/DDBJ whole genome shotgun (WGS) entry which is preliminary data.</text>
</comment>
<evidence type="ECO:0000313" key="4">
    <source>
        <dbReference type="Proteomes" id="UP000617145"/>
    </source>
</evidence>
<evidence type="ECO:0000313" key="3">
    <source>
        <dbReference type="EMBL" id="GGG69629.1"/>
    </source>
</evidence>
<feature type="signal peptide" evidence="2">
    <location>
        <begin position="1"/>
        <end position="25"/>
    </location>
</feature>
<reference evidence="3" key="1">
    <citation type="journal article" date="2014" name="Int. J. Syst. Evol. Microbiol.">
        <title>Complete genome sequence of Corynebacterium casei LMG S-19264T (=DSM 44701T), isolated from a smear-ripened cheese.</title>
        <authorList>
            <consortium name="US DOE Joint Genome Institute (JGI-PGF)"/>
            <person name="Walter F."/>
            <person name="Albersmeier A."/>
            <person name="Kalinowski J."/>
            <person name="Ruckert C."/>
        </authorList>
    </citation>
    <scope>NUCLEOTIDE SEQUENCE</scope>
    <source>
        <strain evidence="3">CGMCC 1.15762</strain>
    </source>
</reference>
<feature type="chain" id="PRO_5035327560" description="Dihydroxy-acid dehydratase" evidence="2">
    <location>
        <begin position="26"/>
        <end position="238"/>
    </location>
</feature>
<accession>A0A8J3EG80</accession>
<feature type="compositionally biased region" description="Basic and acidic residues" evidence="1">
    <location>
        <begin position="229"/>
        <end position="238"/>
    </location>
</feature>
<feature type="region of interest" description="Disordered" evidence="1">
    <location>
        <begin position="192"/>
        <end position="238"/>
    </location>
</feature>
<reference evidence="3" key="2">
    <citation type="submission" date="2020-09" db="EMBL/GenBank/DDBJ databases">
        <authorList>
            <person name="Sun Q."/>
            <person name="Zhou Y."/>
        </authorList>
    </citation>
    <scope>NUCLEOTIDE SEQUENCE</scope>
    <source>
        <strain evidence="3">CGMCC 1.15762</strain>
    </source>
</reference>
<dbReference type="Proteomes" id="UP000617145">
    <property type="component" value="Unassembled WGS sequence"/>
</dbReference>
<evidence type="ECO:0008006" key="5">
    <source>
        <dbReference type="Google" id="ProtNLM"/>
    </source>
</evidence>
<evidence type="ECO:0000256" key="1">
    <source>
        <dbReference type="SAM" id="MobiDB-lite"/>
    </source>
</evidence>
<keyword evidence="2" id="KW-0732">Signal</keyword>
<keyword evidence="4" id="KW-1185">Reference proteome</keyword>
<gene>
    <name evidence="3" type="ORF">GCM10011415_16360</name>
</gene>
<name>A0A8J3EG80_9RHOB</name>
<organism evidence="3 4">
    <name type="scientific">Salipiger pallidus</name>
    <dbReference type="NCBI Taxonomy" id="1775170"/>
    <lineage>
        <taxon>Bacteria</taxon>
        <taxon>Pseudomonadati</taxon>
        <taxon>Pseudomonadota</taxon>
        <taxon>Alphaproteobacteria</taxon>
        <taxon>Rhodobacterales</taxon>
        <taxon>Roseobacteraceae</taxon>
        <taxon>Salipiger</taxon>
    </lineage>
</organism>
<protein>
    <recommendedName>
        <fullName evidence="5">Dihydroxy-acid dehydratase</fullName>
    </recommendedName>
</protein>
<dbReference type="AlphaFoldDB" id="A0A8J3EG80"/>
<proteinExistence type="predicted"/>